<evidence type="ECO:0000313" key="3">
    <source>
        <dbReference type="Proteomes" id="UP001271789"/>
    </source>
</evidence>
<name>A0AAE4SFK2_9EURY</name>
<feature type="transmembrane region" description="Helical" evidence="1">
    <location>
        <begin position="106"/>
        <end position="127"/>
    </location>
</feature>
<proteinExistence type="predicted"/>
<keyword evidence="3" id="KW-1185">Reference proteome</keyword>
<organism evidence="2 3">
    <name type="scientific">Methanolapillus africanus</name>
    <dbReference type="NCBI Taxonomy" id="3028297"/>
    <lineage>
        <taxon>Archaea</taxon>
        <taxon>Methanobacteriati</taxon>
        <taxon>Methanobacteriota</taxon>
        <taxon>Stenosarchaea group</taxon>
        <taxon>Methanomicrobia</taxon>
        <taxon>Methanosarcinales</taxon>
        <taxon>Methanosarcinaceae</taxon>
        <taxon>Methanolapillus</taxon>
    </lineage>
</organism>
<feature type="transmembrane region" description="Helical" evidence="1">
    <location>
        <begin position="139"/>
        <end position="157"/>
    </location>
</feature>
<dbReference type="AlphaFoldDB" id="A0AAE4SFK2"/>
<comment type="caution">
    <text evidence="2">The sequence shown here is derived from an EMBL/GenBank/DDBJ whole genome shotgun (WGS) entry which is preliminary data.</text>
</comment>
<dbReference type="RefSeq" id="WP_338099821.1">
    <property type="nucleotide sequence ID" value="NZ_JAWDKD010000019.1"/>
</dbReference>
<feature type="transmembrane region" description="Helical" evidence="1">
    <location>
        <begin position="73"/>
        <end position="94"/>
    </location>
</feature>
<dbReference type="Proteomes" id="UP001271789">
    <property type="component" value="Unassembled WGS sequence"/>
</dbReference>
<reference evidence="2" key="1">
    <citation type="submission" date="2023-06" db="EMBL/GenBank/DDBJ databases">
        <title>Genome sequence of Methanosarcinaceae archaeon Ag5.</title>
        <authorList>
            <person name="Protasov E."/>
            <person name="Platt K."/>
            <person name="Poehlein A."/>
            <person name="Daniel R."/>
            <person name="Brune A."/>
        </authorList>
    </citation>
    <scope>NUCLEOTIDE SEQUENCE</scope>
    <source>
        <strain evidence="2">Ag5</strain>
    </source>
</reference>
<feature type="transmembrane region" description="Helical" evidence="1">
    <location>
        <begin position="41"/>
        <end position="66"/>
    </location>
</feature>
<keyword evidence="1" id="KW-0472">Membrane</keyword>
<feature type="transmembrane region" description="Helical" evidence="1">
    <location>
        <begin position="12"/>
        <end position="35"/>
    </location>
</feature>
<accession>A0AAE4SFK2</accession>
<protein>
    <submittedName>
        <fullName evidence="2">Uncharacterized protein</fullName>
    </submittedName>
</protein>
<gene>
    <name evidence="2" type="ORF">MsAg5_12720</name>
</gene>
<evidence type="ECO:0000256" key="1">
    <source>
        <dbReference type="SAM" id="Phobius"/>
    </source>
</evidence>
<sequence length="176" mass="19940">MNYYNASLKNNNYLLCALLFLFIIFFIIVPHLPFFNKMGSFLPFLILWSALMIIILIFSGFIYGILTNMKYRALALGFLFPFVAGLIIFVDNLYTYPSVSPNTPLYLASYSFPYLLMGFSNGLAGFFSATVSDNKIKKLSCYVLTIIFLVIALYLYLDPPLYILVSILGDYNPVSG</sequence>
<keyword evidence="1" id="KW-1133">Transmembrane helix</keyword>
<keyword evidence="1" id="KW-0812">Transmembrane</keyword>
<evidence type="ECO:0000313" key="2">
    <source>
        <dbReference type="EMBL" id="MDV0447385.1"/>
    </source>
</evidence>
<dbReference type="EMBL" id="JAWDKD010000019">
    <property type="protein sequence ID" value="MDV0447385.1"/>
    <property type="molecule type" value="Genomic_DNA"/>
</dbReference>